<feature type="domain" description="Glycosyltransferase subfamily 4-like N-terminal" evidence="2">
    <location>
        <begin position="13"/>
        <end position="170"/>
    </location>
</feature>
<dbReference type="EMBL" id="AVBG01000002">
    <property type="protein sequence ID" value="KGP92416.1"/>
    <property type="molecule type" value="Genomic_DNA"/>
</dbReference>
<evidence type="ECO:0000313" key="4">
    <source>
        <dbReference type="Proteomes" id="UP000030153"/>
    </source>
</evidence>
<comment type="caution">
    <text evidence="3">The sequence shown here is derived from an EMBL/GenBank/DDBJ whole genome shotgun (WGS) entry which is preliminary data.</text>
</comment>
<dbReference type="GO" id="GO:0016757">
    <property type="term" value="F:glycosyltransferase activity"/>
    <property type="evidence" value="ECO:0007669"/>
    <property type="project" value="InterPro"/>
</dbReference>
<reference evidence="3 4" key="1">
    <citation type="submission" date="2013-08" db="EMBL/GenBank/DDBJ databases">
        <title>Genome of Pontibacillus chungwhensis.</title>
        <authorList>
            <person name="Wang Q."/>
            <person name="Wang G."/>
        </authorList>
    </citation>
    <scope>NUCLEOTIDE SEQUENCE [LARGE SCALE GENOMIC DNA]</scope>
    <source>
        <strain evidence="3 4">BH030062</strain>
    </source>
</reference>
<gene>
    <name evidence="3" type="ORF">N780_13505</name>
</gene>
<keyword evidence="4" id="KW-1185">Reference proteome</keyword>
<dbReference type="STRING" id="1385513.N780_13505"/>
<feature type="domain" description="Glycosyl transferase family 1" evidence="1">
    <location>
        <begin position="180"/>
        <end position="329"/>
    </location>
</feature>
<dbReference type="SUPFAM" id="SSF53756">
    <property type="entry name" value="UDP-Glycosyltransferase/glycogen phosphorylase"/>
    <property type="match status" value="1"/>
</dbReference>
<sequence>MRVVHLISGGETGGSKNHLLTLLSQFNKQDVSLLVMQKGALYEEALEKGIDVHLLDQSSRYDVRVISKLKRFLKDGGYDLLHTHGPRANLYGALVKRSTNIPWITTIHSDPKLDFLKGGIKGKIFTKINLWAISRIDHFFAVSERFKEDLISLGIQGDKITTVYNGIDFSKGSYAKGNLSRKDLNLNGSDFVAAMVARLHPIKGHEEVFEAVKSLQDPSFQLLLVGGGPEEESLKSRVKELEIEDQVHFLGFRSDVPDLYQISDVGLLASYSESFPLALLEAGREDTPVIATDVGGVQHMVSDYGWVVPIKDSEALKSAFTKAINKKETGELAPMGRQFHEYAASNFSLEQLAEATENRYKTFLEA</sequence>
<keyword evidence="3" id="KW-0808">Transferase</keyword>
<evidence type="ECO:0000259" key="2">
    <source>
        <dbReference type="Pfam" id="PF13439"/>
    </source>
</evidence>
<protein>
    <submittedName>
        <fullName evidence="3">Glycosyl transferase</fullName>
    </submittedName>
</protein>
<dbReference type="PANTHER" id="PTHR12526:SF638">
    <property type="entry name" value="SPORE COAT PROTEIN SA"/>
    <property type="match status" value="1"/>
</dbReference>
<dbReference type="Pfam" id="PF13439">
    <property type="entry name" value="Glyco_transf_4"/>
    <property type="match status" value="1"/>
</dbReference>
<evidence type="ECO:0000313" key="3">
    <source>
        <dbReference type="EMBL" id="KGP92416.1"/>
    </source>
</evidence>
<dbReference type="eggNOG" id="COG0438">
    <property type="taxonomic scope" value="Bacteria"/>
</dbReference>
<dbReference type="Pfam" id="PF00534">
    <property type="entry name" value="Glycos_transf_1"/>
    <property type="match status" value="1"/>
</dbReference>
<evidence type="ECO:0000259" key="1">
    <source>
        <dbReference type="Pfam" id="PF00534"/>
    </source>
</evidence>
<proteinExistence type="predicted"/>
<dbReference type="RefSeq" id="WP_036779927.1">
    <property type="nucleotide sequence ID" value="NZ_AVBG01000002.1"/>
</dbReference>
<dbReference type="AlphaFoldDB" id="A0A0A2V0V5"/>
<dbReference type="PANTHER" id="PTHR12526">
    <property type="entry name" value="GLYCOSYLTRANSFERASE"/>
    <property type="match status" value="1"/>
</dbReference>
<organism evidence="3 4">
    <name type="scientific">Pontibacillus chungwhensis BH030062</name>
    <dbReference type="NCBI Taxonomy" id="1385513"/>
    <lineage>
        <taxon>Bacteria</taxon>
        <taxon>Bacillati</taxon>
        <taxon>Bacillota</taxon>
        <taxon>Bacilli</taxon>
        <taxon>Bacillales</taxon>
        <taxon>Bacillaceae</taxon>
        <taxon>Pontibacillus</taxon>
    </lineage>
</organism>
<dbReference type="OrthoDB" id="9804196at2"/>
<dbReference type="InterPro" id="IPR001296">
    <property type="entry name" value="Glyco_trans_1"/>
</dbReference>
<dbReference type="InterPro" id="IPR028098">
    <property type="entry name" value="Glyco_trans_4-like_N"/>
</dbReference>
<dbReference type="Gene3D" id="3.40.50.2000">
    <property type="entry name" value="Glycogen Phosphorylase B"/>
    <property type="match status" value="2"/>
</dbReference>
<dbReference type="Proteomes" id="UP000030153">
    <property type="component" value="Unassembled WGS sequence"/>
</dbReference>
<accession>A0A0A2V0V5</accession>
<name>A0A0A2V0V5_9BACI</name>